<protein>
    <submittedName>
        <fullName evidence="5">ATP-dependent DNA helicase RecG</fullName>
    </submittedName>
</protein>
<dbReference type="InterPro" id="IPR038475">
    <property type="entry name" value="RecG_C_sf"/>
</dbReference>
<dbReference type="PANTHER" id="PTHR30595">
    <property type="entry name" value="GLPR-RELATED TRANSCRIPTIONAL REPRESSOR"/>
    <property type="match status" value="1"/>
</dbReference>
<accession>A0A1I0H221</accession>
<dbReference type="Proteomes" id="UP000199820">
    <property type="component" value="Unassembled WGS sequence"/>
</dbReference>
<evidence type="ECO:0000313" key="6">
    <source>
        <dbReference type="Proteomes" id="UP000199820"/>
    </source>
</evidence>
<gene>
    <name evidence="5" type="ORF">SAMN04487771_104214</name>
</gene>
<name>A0A1I0H221_9FIRM</name>
<dbReference type="GO" id="GO:0004386">
    <property type="term" value="F:helicase activity"/>
    <property type="evidence" value="ECO:0007669"/>
    <property type="project" value="UniProtKB-KW"/>
</dbReference>
<feature type="domain" description="HTH deoR-type" evidence="4">
    <location>
        <begin position="406"/>
        <end position="444"/>
    </location>
</feature>
<keyword evidence="5" id="KW-0067">ATP-binding</keyword>
<dbReference type="AlphaFoldDB" id="A0A1I0H221"/>
<dbReference type="Pfam" id="PF08220">
    <property type="entry name" value="HTH_DeoR"/>
    <property type="match status" value="1"/>
</dbReference>
<reference evidence="5 6" key="1">
    <citation type="submission" date="2016-10" db="EMBL/GenBank/DDBJ databases">
        <authorList>
            <person name="de Groot N.N."/>
        </authorList>
    </citation>
    <scope>NUCLEOTIDE SEQUENCE [LARGE SCALE GENOMIC DNA]</scope>
    <source>
        <strain evidence="5 6">KH1P1</strain>
    </source>
</reference>
<dbReference type="Gene3D" id="3.30.950.30">
    <property type="entry name" value="Schlafen, AAA domain"/>
    <property type="match status" value="1"/>
</dbReference>
<dbReference type="EMBL" id="FOIL01000042">
    <property type="protein sequence ID" value="SET77569.1"/>
    <property type="molecule type" value="Genomic_DNA"/>
</dbReference>
<dbReference type="GO" id="GO:0003700">
    <property type="term" value="F:DNA-binding transcription factor activity"/>
    <property type="evidence" value="ECO:0007669"/>
    <property type="project" value="InterPro"/>
</dbReference>
<proteinExistence type="predicted"/>
<dbReference type="PANTHER" id="PTHR30595:SF6">
    <property type="entry name" value="SCHLAFEN ALBA-2 DOMAIN-CONTAINING PROTEIN"/>
    <property type="match status" value="1"/>
</dbReference>
<evidence type="ECO:0000256" key="2">
    <source>
        <dbReference type="ARBA" id="ARBA00023163"/>
    </source>
</evidence>
<evidence type="ECO:0000256" key="1">
    <source>
        <dbReference type="ARBA" id="ARBA00023015"/>
    </source>
</evidence>
<dbReference type="InterPro" id="IPR001034">
    <property type="entry name" value="DeoR_HTH"/>
</dbReference>
<dbReference type="InterPro" id="IPR007421">
    <property type="entry name" value="Schlafen_AlbA_2_dom"/>
</dbReference>
<keyword evidence="6" id="KW-1185">Reference proteome</keyword>
<evidence type="ECO:0000313" key="5">
    <source>
        <dbReference type="EMBL" id="SET77569.1"/>
    </source>
</evidence>
<keyword evidence="5" id="KW-0378">Hydrolase</keyword>
<keyword evidence="2" id="KW-0804">Transcription</keyword>
<evidence type="ECO:0000259" key="3">
    <source>
        <dbReference type="Pfam" id="PF04326"/>
    </source>
</evidence>
<dbReference type="Gene3D" id="3.30.565.60">
    <property type="match status" value="1"/>
</dbReference>
<dbReference type="Pfam" id="PF04326">
    <property type="entry name" value="SLFN_AlbA_2"/>
    <property type="match status" value="1"/>
</dbReference>
<keyword evidence="5" id="KW-0347">Helicase</keyword>
<organism evidence="5 6">
    <name type="scientific">[Clostridium] aminophilum</name>
    <dbReference type="NCBI Taxonomy" id="1526"/>
    <lineage>
        <taxon>Bacteria</taxon>
        <taxon>Bacillati</taxon>
        <taxon>Bacillota</taxon>
        <taxon>Clostridia</taxon>
        <taxon>Lachnospirales</taxon>
        <taxon>Lachnospiraceae</taxon>
    </lineage>
</organism>
<evidence type="ECO:0000259" key="4">
    <source>
        <dbReference type="Pfam" id="PF08220"/>
    </source>
</evidence>
<keyword evidence="5" id="KW-0547">Nucleotide-binding</keyword>
<keyword evidence="1" id="KW-0805">Transcription regulation</keyword>
<feature type="domain" description="Schlafen AlbA-2" evidence="3">
    <location>
        <begin position="14"/>
        <end position="125"/>
    </location>
</feature>
<dbReference type="InterPro" id="IPR038461">
    <property type="entry name" value="Schlafen_AlbA_2_dom_sf"/>
</dbReference>
<dbReference type="RefSeq" id="WP_242870339.1">
    <property type="nucleotide sequence ID" value="NZ_FOIL01000042.1"/>
</dbReference>
<sequence>MTIEKMKELLGKDEKITVEYKACQNGIHDDVYETVCSFSNRYGGYIIMGVEDGGKPIGINKKLIKDMKKNFVNQLNNPAKMLPTLYLSIEEIEYDGMTLLWVYVPPTSTVEKCGNRIYDRNEDGDMDITDSPIQLQNLYNRKSNTYAERKIFPYVTMDDLRVDLLEKVRNLAKSKKTDHPWLELSDKDMLKSAGLWEKDFSSGLEGYNLAAVLLLGKDDVINSCCPGYVTDALYRVENMERYDDRLQVTTNLIEAYEILMEFVAKHTSDKFHLINNVNTSVRDLISREVIGNILVHRDYSSAYPAKVIIEKDWLKTENWCIPRRHGNIMKDEFQPYPKNPVIQRFFANIGRTDTIGSGVINLYKYTPIFSDGGKPELFEDDVFKITIPLNKEAAKEASDQRKLSEREQAIYNLICENKHLTVEQVMAEFDISRSTVFRDYAKIKKITGAVYDKNESLWKL</sequence>